<organism evidence="11 12">
    <name type="scientific">Litoribrevibacter albus</name>
    <dbReference type="NCBI Taxonomy" id="1473156"/>
    <lineage>
        <taxon>Bacteria</taxon>
        <taxon>Pseudomonadati</taxon>
        <taxon>Pseudomonadota</taxon>
        <taxon>Gammaproteobacteria</taxon>
        <taxon>Oceanospirillales</taxon>
        <taxon>Oceanospirillaceae</taxon>
        <taxon>Litoribrevibacter</taxon>
    </lineage>
</organism>
<gene>
    <name evidence="11" type="ORF">GCM10007876_08490</name>
</gene>
<dbReference type="GO" id="GO:0016020">
    <property type="term" value="C:membrane"/>
    <property type="evidence" value="ECO:0007669"/>
    <property type="project" value="UniProtKB-SubCell"/>
</dbReference>
<feature type="region of interest" description="Disordered" evidence="8">
    <location>
        <begin position="437"/>
        <end position="461"/>
    </location>
</feature>
<keyword evidence="6 9" id="KW-0472">Membrane</keyword>
<reference evidence="11" key="1">
    <citation type="journal article" date="2014" name="Int. J. Syst. Evol. Microbiol.">
        <title>Complete genome sequence of Corynebacterium casei LMG S-19264T (=DSM 44701T), isolated from a smear-ripened cheese.</title>
        <authorList>
            <consortium name="US DOE Joint Genome Institute (JGI-PGF)"/>
            <person name="Walter F."/>
            <person name="Albersmeier A."/>
            <person name="Kalinowski J."/>
            <person name="Ruckert C."/>
        </authorList>
    </citation>
    <scope>NUCLEOTIDE SEQUENCE</scope>
    <source>
        <strain evidence="11">NBRC 110071</strain>
    </source>
</reference>
<dbReference type="RefSeq" id="WP_284379160.1">
    <property type="nucleotide sequence ID" value="NZ_BSNM01000003.1"/>
</dbReference>
<accession>A0AA37W7E7</accession>
<dbReference type="Gene3D" id="1.10.3430.10">
    <property type="entry name" value="Ammonium transporter AmtB like domains"/>
    <property type="match status" value="1"/>
</dbReference>
<name>A0AA37W7E7_9GAMM</name>
<proteinExistence type="inferred from homology"/>
<protein>
    <submittedName>
        <fullName evidence="11">Ammonium transporter</fullName>
    </submittedName>
</protein>
<dbReference type="GO" id="GO:0097272">
    <property type="term" value="P:ammonium homeostasis"/>
    <property type="evidence" value="ECO:0007669"/>
    <property type="project" value="TreeGrafter"/>
</dbReference>
<dbReference type="EMBL" id="BSNM01000003">
    <property type="protein sequence ID" value="GLQ30371.1"/>
    <property type="molecule type" value="Genomic_DNA"/>
</dbReference>
<feature type="transmembrane region" description="Helical" evidence="9">
    <location>
        <begin position="379"/>
        <end position="404"/>
    </location>
</feature>
<keyword evidence="7" id="KW-0924">Ammonia transport</keyword>
<evidence type="ECO:0000256" key="3">
    <source>
        <dbReference type="ARBA" id="ARBA00022448"/>
    </source>
</evidence>
<evidence type="ECO:0000256" key="8">
    <source>
        <dbReference type="SAM" id="MobiDB-lite"/>
    </source>
</evidence>
<feature type="transmembrane region" description="Helical" evidence="9">
    <location>
        <begin position="315"/>
        <end position="335"/>
    </location>
</feature>
<dbReference type="InterPro" id="IPR024041">
    <property type="entry name" value="NH4_transpt_AmtB-like_dom"/>
</dbReference>
<dbReference type="GO" id="GO:0008519">
    <property type="term" value="F:ammonium channel activity"/>
    <property type="evidence" value="ECO:0007669"/>
    <property type="project" value="InterPro"/>
</dbReference>
<evidence type="ECO:0000313" key="11">
    <source>
        <dbReference type="EMBL" id="GLQ30371.1"/>
    </source>
</evidence>
<comment type="similarity">
    <text evidence="2">Belongs to the ammonia transporter channel (TC 1.A.11.2) family.</text>
</comment>
<dbReference type="Proteomes" id="UP001161389">
    <property type="component" value="Unassembled WGS sequence"/>
</dbReference>
<feature type="transmembrane region" description="Helical" evidence="9">
    <location>
        <begin position="189"/>
        <end position="207"/>
    </location>
</feature>
<keyword evidence="3" id="KW-0813">Transport</keyword>
<evidence type="ECO:0000256" key="7">
    <source>
        <dbReference type="ARBA" id="ARBA00023177"/>
    </source>
</evidence>
<feature type="domain" description="Ammonium transporter AmtB-like" evidence="10">
    <location>
        <begin position="33"/>
        <end position="426"/>
    </location>
</feature>
<keyword evidence="12" id="KW-1185">Reference proteome</keyword>
<dbReference type="AlphaFoldDB" id="A0AA37W7E7"/>
<dbReference type="Pfam" id="PF00909">
    <property type="entry name" value="Ammonium_transp"/>
    <property type="match status" value="1"/>
</dbReference>
<evidence type="ECO:0000313" key="12">
    <source>
        <dbReference type="Proteomes" id="UP001161389"/>
    </source>
</evidence>
<dbReference type="InterPro" id="IPR029020">
    <property type="entry name" value="Ammonium/urea_transptr"/>
</dbReference>
<feature type="transmembrane region" description="Helical" evidence="9">
    <location>
        <begin position="292"/>
        <end position="309"/>
    </location>
</feature>
<evidence type="ECO:0000256" key="4">
    <source>
        <dbReference type="ARBA" id="ARBA00022692"/>
    </source>
</evidence>
<comment type="caution">
    <text evidence="11">The sequence shown here is derived from an EMBL/GenBank/DDBJ whole genome shotgun (WGS) entry which is preliminary data.</text>
</comment>
<evidence type="ECO:0000259" key="10">
    <source>
        <dbReference type="Pfam" id="PF00909"/>
    </source>
</evidence>
<keyword evidence="5 9" id="KW-1133">Transmembrane helix</keyword>
<evidence type="ECO:0000256" key="2">
    <source>
        <dbReference type="ARBA" id="ARBA00005887"/>
    </source>
</evidence>
<feature type="transmembrane region" description="Helical" evidence="9">
    <location>
        <begin position="266"/>
        <end position="285"/>
    </location>
</feature>
<dbReference type="SUPFAM" id="SSF111352">
    <property type="entry name" value="Ammonium transporter"/>
    <property type="match status" value="1"/>
</dbReference>
<feature type="transmembrane region" description="Helical" evidence="9">
    <location>
        <begin position="148"/>
        <end position="169"/>
    </location>
</feature>
<feature type="transmembrane region" description="Helical" evidence="9">
    <location>
        <begin position="228"/>
        <end position="251"/>
    </location>
</feature>
<dbReference type="PANTHER" id="PTHR11730:SF6">
    <property type="entry name" value="AMMONIUM TRANSPORTER"/>
    <property type="match status" value="1"/>
</dbReference>
<feature type="transmembrane region" description="Helical" evidence="9">
    <location>
        <begin position="347"/>
        <end position="367"/>
    </location>
</feature>
<feature type="transmembrane region" description="Helical" evidence="9">
    <location>
        <begin position="66"/>
        <end position="87"/>
    </location>
</feature>
<evidence type="ECO:0000256" key="6">
    <source>
        <dbReference type="ARBA" id="ARBA00023136"/>
    </source>
</evidence>
<reference evidence="11" key="2">
    <citation type="submission" date="2023-01" db="EMBL/GenBank/DDBJ databases">
        <title>Draft genome sequence of Litoribrevibacter albus strain NBRC 110071.</title>
        <authorList>
            <person name="Sun Q."/>
            <person name="Mori K."/>
        </authorList>
    </citation>
    <scope>NUCLEOTIDE SEQUENCE</scope>
    <source>
        <strain evidence="11">NBRC 110071</strain>
    </source>
</reference>
<evidence type="ECO:0000256" key="5">
    <source>
        <dbReference type="ARBA" id="ARBA00022989"/>
    </source>
</evidence>
<feature type="transmembrane region" description="Helical" evidence="9">
    <location>
        <begin position="33"/>
        <end position="54"/>
    </location>
</feature>
<dbReference type="PANTHER" id="PTHR11730">
    <property type="entry name" value="AMMONIUM TRANSPORTER"/>
    <property type="match status" value="1"/>
</dbReference>
<evidence type="ECO:0000256" key="1">
    <source>
        <dbReference type="ARBA" id="ARBA00004141"/>
    </source>
</evidence>
<keyword evidence="4 9" id="KW-0812">Transmembrane</keyword>
<sequence length="461" mass="48480">MATETPTLESLQAALQMQQATFEMHQAMNVEVFYWWCTAIMMMIHAGFLAYEMGASRSKNALAAGIKNILALAVIIPTFYLFGWWIYNAFPNGFVPVDAAAALPWSQSMGPDVQDMGTGIFWAAFALFGATTGSILSGAVIERIRVSAFLILTVFLGSAIWILAGAWGWHPDGWLLTDLGYHDVGASGVVHAVAGFFTLGVLINLGARKGKFINGVAQTIAPHSLPMTLIGLMMIIFGFFGFLGGCIIFNGGETGWTTIYNTPTNLSAFAFNTLMGFAGGVIGCYIATRDPFWTMSGGLVGIISVAAGLDLYSPSLAFIIAVVMGVAAVQFAKFLEKMGIDDAVGAVAVHGFTGVVAVALVGVFAGGTPNVNGAPDITFMGQATAAVIMALLGFIPGYGISFALKKLNMLRVPEACEDIGIDEVEILAKPYPEANVPATADSDVPNKLAGQSHDGLSPQGA</sequence>
<evidence type="ECO:0000256" key="9">
    <source>
        <dbReference type="SAM" id="Phobius"/>
    </source>
</evidence>
<comment type="subcellular location">
    <subcellularLocation>
        <location evidence="1">Membrane</location>
        <topology evidence="1">Multi-pass membrane protein</topology>
    </subcellularLocation>
</comment>
<feature type="transmembrane region" description="Helical" evidence="9">
    <location>
        <begin position="119"/>
        <end position="141"/>
    </location>
</feature>